<dbReference type="GO" id="GO:0000400">
    <property type="term" value="F:four-way junction DNA binding"/>
    <property type="evidence" value="ECO:0007669"/>
    <property type="project" value="TreeGrafter"/>
</dbReference>
<dbReference type="GO" id="GO:0000724">
    <property type="term" value="P:double-strand break repair via homologous recombination"/>
    <property type="evidence" value="ECO:0007669"/>
    <property type="project" value="TreeGrafter"/>
</dbReference>
<dbReference type="GO" id="GO:0140664">
    <property type="term" value="F:ATP-dependent DNA damage sensor activity"/>
    <property type="evidence" value="ECO:0007669"/>
    <property type="project" value="InterPro"/>
</dbReference>
<evidence type="ECO:0000313" key="4">
    <source>
        <dbReference type="EMBL" id="EGT53273.1"/>
    </source>
</evidence>
<name>G0N5G1_CAEBE</name>
<sequence length="156" mass="17726">MHSGDQKSCGSVEDLDRIFCKQVEKTNELRDSLNSFLEMVNIQLVVVENIDALLHDTAYDRDIGRSVQSDIADRFRRLTRAGITVVVTNHITYWRGYPAPALGAFWASQIKNRFYVEKQSDDSDVRSVSTMNEVGEGTRRVQFRIGDNGLEPVRNS</sequence>
<dbReference type="GO" id="GO:0005657">
    <property type="term" value="C:replication fork"/>
    <property type="evidence" value="ECO:0007669"/>
    <property type="project" value="TreeGrafter"/>
</dbReference>
<feature type="domain" description="RecA family profile 1" evidence="3">
    <location>
        <begin position="1"/>
        <end position="91"/>
    </location>
</feature>
<gene>
    <name evidence="4" type="primary">Cbn-rfs-1</name>
    <name evidence="4" type="ORF">CAEBREN_14334</name>
</gene>
<dbReference type="InParanoid" id="G0N5G1"/>
<dbReference type="eggNOG" id="ENOG502T0IA">
    <property type="taxonomic scope" value="Eukaryota"/>
</dbReference>
<reference evidence="5" key="1">
    <citation type="submission" date="2011-07" db="EMBL/GenBank/DDBJ databases">
        <authorList>
            <consortium name="Caenorhabditis brenneri Sequencing and Analysis Consortium"/>
            <person name="Wilson R.K."/>
        </authorList>
    </citation>
    <scope>NUCLEOTIDE SEQUENCE [LARGE SCALE GENOMIC DNA]</scope>
    <source>
        <strain evidence="5">PB2801</strain>
    </source>
</reference>
<proteinExistence type="predicted"/>
<dbReference type="GO" id="GO:0033063">
    <property type="term" value="C:Rad51B-Rad51C-Rad51D-XRCC2 complex"/>
    <property type="evidence" value="ECO:0007669"/>
    <property type="project" value="TreeGrafter"/>
</dbReference>
<evidence type="ECO:0000313" key="5">
    <source>
        <dbReference type="Proteomes" id="UP000008068"/>
    </source>
</evidence>
<dbReference type="GO" id="GO:0003697">
    <property type="term" value="F:single-stranded DNA binding"/>
    <property type="evidence" value="ECO:0007669"/>
    <property type="project" value="TreeGrafter"/>
</dbReference>
<accession>G0N5G1</accession>
<dbReference type="PROSITE" id="PS50162">
    <property type="entry name" value="RECA_2"/>
    <property type="match status" value="1"/>
</dbReference>
<dbReference type="GO" id="GO:0005815">
    <property type="term" value="C:microtubule organizing center"/>
    <property type="evidence" value="ECO:0007669"/>
    <property type="project" value="TreeGrafter"/>
</dbReference>
<dbReference type="OrthoDB" id="336321at2759"/>
<dbReference type="GO" id="GO:0000723">
    <property type="term" value="P:telomere maintenance"/>
    <property type="evidence" value="ECO:0007669"/>
    <property type="project" value="TreeGrafter"/>
</dbReference>
<dbReference type="InterPro" id="IPR020588">
    <property type="entry name" value="RecA_ATP-bd"/>
</dbReference>
<dbReference type="Gene3D" id="3.40.50.300">
    <property type="entry name" value="P-loop containing nucleotide triphosphate hydrolases"/>
    <property type="match status" value="1"/>
</dbReference>
<dbReference type="Proteomes" id="UP000008068">
    <property type="component" value="Unassembled WGS sequence"/>
</dbReference>
<dbReference type="GO" id="GO:0005524">
    <property type="term" value="F:ATP binding"/>
    <property type="evidence" value="ECO:0007669"/>
    <property type="project" value="InterPro"/>
</dbReference>
<dbReference type="PANTHER" id="PTHR46457">
    <property type="entry name" value="DNA REPAIR PROTEIN RAD51 HOMOLOG 4"/>
    <property type="match status" value="1"/>
</dbReference>
<dbReference type="EMBL" id="GL379840">
    <property type="protein sequence ID" value="EGT53273.1"/>
    <property type="molecule type" value="Genomic_DNA"/>
</dbReference>
<dbReference type="InterPro" id="IPR051988">
    <property type="entry name" value="HRR_RAD51_Paralog"/>
</dbReference>
<evidence type="ECO:0000256" key="2">
    <source>
        <dbReference type="ARBA" id="ARBA00023242"/>
    </source>
</evidence>
<dbReference type="AlphaFoldDB" id="G0N5G1"/>
<evidence type="ECO:0000259" key="3">
    <source>
        <dbReference type="PROSITE" id="PS50162"/>
    </source>
</evidence>
<dbReference type="SUPFAM" id="SSF52540">
    <property type="entry name" value="P-loop containing nucleoside triphosphate hydrolases"/>
    <property type="match status" value="1"/>
</dbReference>
<dbReference type="GO" id="GO:0007131">
    <property type="term" value="P:reciprocal meiotic recombination"/>
    <property type="evidence" value="ECO:0007669"/>
    <property type="project" value="TreeGrafter"/>
</dbReference>
<dbReference type="STRING" id="135651.G0N5G1"/>
<dbReference type="GO" id="GO:0042148">
    <property type="term" value="P:DNA strand invasion"/>
    <property type="evidence" value="ECO:0007669"/>
    <property type="project" value="TreeGrafter"/>
</dbReference>
<keyword evidence="5" id="KW-1185">Reference proteome</keyword>
<dbReference type="InterPro" id="IPR027417">
    <property type="entry name" value="P-loop_NTPase"/>
</dbReference>
<dbReference type="PANTHER" id="PTHR46457:SF1">
    <property type="entry name" value="DNA REPAIR PROTEIN RAD51 HOMOLOG 4"/>
    <property type="match status" value="1"/>
</dbReference>
<dbReference type="HOGENOM" id="CLU_1688287_0_0_1"/>
<dbReference type="FunCoup" id="G0N5G1">
    <property type="interactions" value="1"/>
</dbReference>
<organism evidence="5">
    <name type="scientific">Caenorhabditis brenneri</name>
    <name type="common">Nematode worm</name>
    <dbReference type="NCBI Taxonomy" id="135651"/>
    <lineage>
        <taxon>Eukaryota</taxon>
        <taxon>Metazoa</taxon>
        <taxon>Ecdysozoa</taxon>
        <taxon>Nematoda</taxon>
        <taxon>Chromadorea</taxon>
        <taxon>Rhabditida</taxon>
        <taxon>Rhabditina</taxon>
        <taxon>Rhabditomorpha</taxon>
        <taxon>Rhabditoidea</taxon>
        <taxon>Rhabditidae</taxon>
        <taxon>Peloderinae</taxon>
        <taxon>Caenorhabditis</taxon>
    </lineage>
</organism>
<keyword evidence="2" id="KW-0539">Nucleus</keyword>
<protein>
    <submittedName>
        <fullName evidence="4">CBN-RFS-1 protein</fullName>
    </submittedName>
</protein>
<comment type="subcellular location">
    <subcellularLocation>
        <location evidence="1">Nucleus</location>
    </subcellularLocation>
</comment>
<evidence type="ECO:0000256" key="1">
    <source>
        <dbReference type="ARBA" id="ARBA00004123"/>
    </source>
</evidence>